<feature type="region of interest" description="Disordered" evidence="1">
    <location>
        <begin position="43"/>
        <end position="67"/>
    </location>
</feature>
<gene>
    <name evidence="2" type="ORF">B0A55_12485</name>
</gene>
<organism evidence="2 3">
    <name type="scientific">Friedmanniomyces simplex</name>
    <dbReference type="NCBI Taxonomy" id="329884"/>
    <lineage>
        <taxon>Eukaryota</taxon>
        <taxon>Fungi</taxon>
        <taxon>Dikarya</taxon>
        <taxon>Ascomycota</taxon>
        <taxon>Pezizomycotina</taxon>
        <taxon>Dothideomycetes</taxon>
        <taxon>Dothideomycetidae</taxon>
        <taxon>Mycosphaerellales</taxon>
        <taxon>Teratosphaeriaceae</taxon>
        <taxon>Friedmanniomyces</taxon>
    </lineage>
</organism>
<name>A0A4U0WJ26_9PEZI</name>
<evidence type="ECO:0000313" key="2">
    <source>
        <dbReference type="EMBL" id="TKA62353.1"/>
    </source>
</evidence>
<dbReference type="STRING" id="329884.A0A4U0WJ26"/>
<dbReference type="EMBL" id="NAJQ01001089">
    <property type="protein sequence ID" value="TKA62353.1"/>
    <property type="molecule type" value="Genomic_DNA"/>
</dbReference>
<evidence type="ECO:0000256" key="1">
    <source>
        <dbReference type="SAM" id="MobiDB-lite"/>
    </source>
</evidence>
<comment type="caution">
    <text evidence="2">The sequence shown here is derived from an EMBL/GenBank/DDBJ whole genome shotgun (WGS) entry which is preliminary data.</text>
</comment>
<keyword evidence="3" id="KW-1185">Reference proteome</keyword>
<sequence>MHGMTKYEAVALPYHQEVIIDDMTKNTGDSRIEPISLNTLQECEEREEEIGPRESQHSAEPAPARTENSIPSVFETYFAREFKKLQHRPELFPRHHGHMEPYQEALSSIKAAHDTTLANMAVAIGDCSAMIILQQAIASIRAPLDGDSFHVSQDMSSEQRLKAIMHLDLRIAHLNLAHRLHVHKLYEHLSSQIPGGDAGGLVLLSNADLGPSLSESRAAAPRGNPRHRRQANITTLMTDRVHADNSSGGDRRKSRTYMKRLRRLGRRLQLLVHRWGLGILYLLGAGFTDDLIMATTDAVFVQFIDVVNRIEGHTIRAVSNVAAAAVHLFTHDSLVPLRLLIEGVEEDVLHLLPRLSREMQALFTTADAV</sequence>
<dbReference type="AlphaFoldDB" id="A0A4U0WJ26"/>
<evidence type="ECO:0000313" key="3">
    <source>
        <dbReference type="Proteomes" id="UP000309340"/>
    </source>
</evidence>
<reference evidence="2 3" key="1">
    <citation type="submission" date="2017-03" db="EMBL/GenBank/DDBJ databases">
        <title>Genomes of endolithic fungi from Antarctica.</title>
        <authorList>
            <person name="Coleine C."/>
            <person name="Masonjones S."/>
            <person name="Stajich J.E."/>
        </authorList>
    </citation>
    <scope>NUCLEOTIDE SEQUENCE [LARGE SCALE GENOMIC DNA]</scope>
    <source>
        <strain evidence="2 3">CCFEE 5184</strain>
    </source>
</reference>
<protein>
    <submittedName>
        <fullName evidence="2">Uncharacterized protein</fullName>
    </submittedName>
</protein>
<accession>A0A4U0WJ26</accession>
<proteinExistence type="predicted"/>
<dbReference type="Proteomes" id="UP000309340">
    <property type="component" value="Unassembled WGS sequence"/>
</dbReference>